<gene>
    <name evidence="1" type="ORF">CNR34_00097</name>
</gene>
<sequence length="131" mass="14595">MKKLTDKVKIHESKALRTLSRRQARKLAAQAAKHRCDAMKHGANATVAGGKIYTKHHPIYEELILPLLEEATRIASNAGFDILLQVRTPLISEPNFTHAIGGFQDEKNLTPTMKGCIDLIRKRPSLGGRFI</sequence>
<keyword evidence="2" id="KW-1185">Reference proteome</keyword>
<protein>
    <submittedName>
        <fullName evidence="1">Uncharacterized protein</fullName>
    </submittedName>
</protein>
<accession>A0A2H4P7L7</accession>
<dbReference type="EMBL" id="MG018927">
    <property type="protein sequence ID" value="ATW58030.1"/>
    <property type="molecule type" value="Genomic_DNA"/>
</dbReference>
<organism evidence="1 2">
    <name type="scientific">Pseudomonas phage nickie</name>
    <dbReference type="NCBI Taxonomy" id="2048977"/>
    <lineage>
        <taxon>Viruses</taxon>
        <taxon>Duplodnaviria</taxon>
        <taxon>Heunggongvirae</taxon>
        <taxon>Uroviricota</taxon>
        <taxon>Caudoviricetes</taxon>
        <taxon>Nickievirus</taxon>
        <taxon>Nickievirus nickie</taxon>
    </lineage>
</organism>
<name>A0A2H4P7L7_9CAUD</name>
<reference evidence="1 2" key="1">
    <citation type="submission" date="2017-09" db="EMBL/GenBank/DDBJ databases">
        <authorList>
            <person name="Ehlers B."/>
            <person name="Leendertz F.H."/>
        </authorList>
    </citation>
    <scope>NUCLEOTIDE SEQUENCE [LARGE SCALE GENOMIC DNA]</scope>
</reference>
<proteinExistence type="predicted"/>
<evidence type="ECO:0000313" key="2">
    <source>
        <dbReference type="Proteomes" id="UP000241592"/>
    </source>
</evidence>
<dbReference type="Proteomes" id="UP000241592">
    <property type="component" value="Segment"/>
</dbReference>
<evidence type="ECO:0000313" key="1">
    <source>
        <dbReference type="EMBL" id="ATW58030.1"/>
    </source>
</evidence>